<evidence type="ECO:0000313" key="1">
    <source>
        <dbReference type="EMBL" id="MET3582377.1"/>
    </source>
</evidence>
<name>A0ABV2GW78_9HYPH</name>
<protein>
    <submittedName>
        <fullName evidence="1">Fe-S-cluster containining protein</fullName>
    </submittedName>
</protein>
<accession>A0ABV2GW78</accession>
<dbReference type="EMBL" id="JBEPMC010000011">
    <property type="protein sequence ID" value="MET3582377.1"/>
    <property type="molecule type" value="Genomic_DNA"/>
</dbReference>
<dbReference type="RefSeq" id="WP_354493921.1">
    <property type="nucleotide sequence ID" value="NZ_JBEPMC010000011.1"/>
</dbReference>
<dbReference type="Pfam" id="PF03692">
    <property type="entry name" value="CxxCxxCC"/>
    <property type="match status" value="1"/>
</dbReference>
<sequence length="141" mass="14808">MPRKADLDPVASGLLALANAGDFSSLGEGVAPLFNCQSCGACCSYSAEWPRFSTEDDAQLDRIPQKYVAADEAGMRCDGVRCSALSGEVGKSTACGIYEVRPDVCRACMPGGDDCLMARRAHGLPVELPIASLHHSLCGEP</sequence>
<proteinExistence type="predicted"/>
<organism evidence="1 2">
    <name type="scientific">Mesorhizobium robiniae</name>
    <dbReference type="NCBI Taxonomy" id="559315"/>
    <lineage>
        <taxon>Bacteria</taxon>
        <taxon>Pseudomonadati</taxon>
        <taxon>Pseudomonadota</taxon>
        <taxon>Alphaproteobacteria</taxon>
        <taxon>Hyphomicrobiales</taxon>
        <taxon>Phyllobacteriaceae</taxon>
        <taxon>Mesorhizobium</taxon>
    </lineage>
</organism>
<reference evidence="1 2" key="1">
    <citation type="submission" date="2024-06" db="EMBL/GenBank/DDBJ databases">
        <title>Genomic Encyclopedia of Type Strains, Phase IV (KMG-IV): sequencing the most valuable type-strain genomes for metagenomic binning, comparative biology and taxonomic classification.</title>
        <authorList>
            <person name="Goeker M."/>
        </authorList>
    </citation>
    <scope>NUCLEOTIDE SEQUENCE [LARGE SCALE GENOMIC DNA]</scope>
    <source>
        <strain evidence="1 2">DSM 100022</strain>
    </source>
</reference>
<gene>
    <name evidence="1" type="ORF">ABID19_005436</name>
</gene>
<comment type="caution">
    <text evidence="1">The sequence shown here is derived from an EMBL/GenBank/DDBJ whole genome shotgun (WGS) entry which is preliminary data.</text>
</comment>
<evidence type="ECO:0000313" key="2">
    <source>
        <dbReference type="Proteomes" id="UP001549204"/>
    </source>
</evidence>
<keyword evidence="2" id="KW-1185">Reference proteome</keyword>
<dbReference type="InterPro" id="IPR005358">
    <property type="entry name" value="Puta_zinc/iron-chelating_dom"/>
</dbReference>
<dbReference type="Proteomes" id="UP001549204">
    <property type="component" value="Unassembled WGS sequence"/>
</dbReference>